<comment type="caution">
    <text evidence="2">The sequence shown here is derived from an EMBL/GenBank/DDBJ whole genome shotgun (WGS) entry which is preliminary data.</text>
</comment>
<dbReference type="GeneID" id="8619976"/>
<gene>
    <name evidence="2" type="ORF">DDB_G0275387</name>
</gene>
<reference evidence="2 3" key="1">
    <citation type="journal article" date="2005" name="Nature">
        <title>The genome of the social amoeba Dictyostelium discoideum.</title>
        <authorList>
            <consortium name="The Dictyostelium discoideum Sequencing Consortium"/>
            <person name="Eichinger L."/>
            <person name="Pachebat J.A."/>
            <person name="Glockner G."/>
            <person name="Rajandream M.A."/>
            <person name="Sucgang R."/>
            <person name="Berriman M."/>
            <person name="Song J."/>
            <person name="Olsen R."/>
            <person name="Szafranski K."/>
            <person name="Xu Q."/>
            <person name="Tunggal B."/>
            <person name="Kummerfeld S."/>
            <person name="Madera M."/>
            <person name="Konfortov B.A."/>
            <person name="Rivero F."/>
            <person name="Bankier A.T."/>
            <person name="Lehmann R."/>
            <person name="Hamlin N."/>
            <person name="Davies R."/>
            <person name="Gaudet P."/>
            <person name="Fey P."/>
            <person name="Pilcher K."/>
            <person name="Chen G."/>
            <person name="Saunders D."/>
            <person name="Sodergren E."/>
            <person name="Davis P."/>
            <person name="Kerhornou A."/>
            <person name="Nie X."/>
            <person name="Hall N."/>
            <person name="Anjard C."/>
            <person name="Hemphill L."/>
            <person name="Bason N."/>
            <person name="Farbrother P."/>
            <person name="Desany B."/>
            <person name="Just E."/>
            <person name="Morio T."/>
            <person name="Rost R."/>
            <person name="Churcher C."/>
            <person name="Cooper J."/>
            <person name="Haydock S."/>
            <person name="van Driessche N."/>
            <person name="Cronin A."/>
            <person name="Goodhead I."/>
            <person name="Muzny D."/>
            <person name="Mourier T."/>
            <person name="Pain A."/>
            <person name="Lu M."/>
            <person name="Harper D."/>
            <person name="Lindsay R."/>
            <person name="Hauser H."/>
            <person name="James K."/>
            <person name="Quiles M."/>
            <person name="Madan Babu M."/>
            <person name="Saito T."/>
            <person name="Buchrieser C."/>
            <person name="Wardroper A."/>
            <person name="Felder M."/>
            <person name="Thangavelu M."/>
            <person name="Johnson D."/>
            <person name="Knights A."/>
            <person name="Loulseged H."/>
            <person name="Mungall K."/>
            <person name="Oliver K."/>
            <person name="Price C."/>
            <person name="Quail M.A."/>
            <person name="Urushihara H."/>
            <person name="Hernandez J."/>
            <person name="Rabbinowitsch E."/>
            <person name="Steffen D."/>
            <person name="Sanders M."/>
            <person name="Ma J."/>
            <person name="Kohara Y."/>
            <person name="Sharp S."/>
            <person name="Simmonds M."/>
            <person name="Spiegler S."/>
            <person name="Tivey A."/>
            <person name="Sugano S."/>
            <person name="White B."/>
            <person name="Walker D."/>
            <person name="Woodward J."/>
            <person name="Winckler T."/>
            <person name="Tanaka Y."/>
            <person name="Shaulsky G."/>
            <person name="Schleicher M."/>
            <person name="Weinstock G."/>
            <person name="Rosenthal A."/>
            <person name="Cox E.C."/>
            <person name="Chisholm R.L."/>
            <person name="Gibbs R."/>
            <person name="Loomis W.F."/>
            <person name="Platzer M."/>
            <person name="Kay R.R."/>
            <person name="Williams J."/>
            <person name="Dear P.H."/>
            <person name="Noegel A.A."/>
            <person name="Barrell B."/>
            <person name="Kuspa A."/>
        </authorList>
    </citation>
    <scope>NUCLEOTIDE SEQUENCE [LARGE SCALE GENOMIC DNA]</scope>
    <source>
        <strain evidence="2 3">AX4</strain>
    </source>
</reference>
<dbReference type="HOGENOM" id="CLU_3018273_0_0_1"/>
<dbReference type="PaxDb" id="44689-DDB0202601"/>
<proteinExistence type="predicted"/>
<evidence type="ECO:0000313" key="3">
    <source>
        <dbReference type="Proteomes" id="UP000002195"/>
    </source>
</evidence>
<organism evidence="2 3">
    <name type="scientific">Dictyostelium discoideum</name>
    <name type="common">Social amoeba</name>
    <dbReference type="NCBI Taxonomy" id="44689"/>
    <lineage>
        <taxon>Eukaryota</taxon>
        <taxon>Amoebozoa</taxon>
        <taxon>Evosea</taxon>
        <taxon>Eumycetozoa</taxon>
        <taxon>Dictyostelia</taxon>
        <taxon>Dictyosteliales</taxon>
        <taxon>Dictyosteliaceae</taxon>
        <taxon>Dictyostelium</taxon>
    </lineage>
</organism>
<dbReference type="KEGG" id="ddi:DDB_G0275387"/>
<dbReference type="RefSeq" id="XP_643706.1">
    <property type="nucleotide sequence ID" value="XM_638614.1"/>
</dbReference>
<sequence>MALFNHSGTPPADNLHEKVNLFDIYGKDETVDNANDVDDDDDNGDNRDNGKDEMVV</sequence>
<dbReference type="EMBL" id="AAFI02000013">
    <property type="protein sequence ID" value="EAL69759.1"/>
    <property type="molecule type" value="Genomic_DNA"/>
</dbReference>
<evidence type="ECO:0000313" key="2">
    <source>
        <dbReference type="EMBL" id="EAL69759.1"/>
    </source>
</evidence>
<dbReference type="AlphaFoldDB" id="Q553P0"/>
<accession>Q553P0</accession>
<dbReference type="InParanoid" id="Q553P0"/>
<dbReference type="Proteomes" id="UP000002195">
    <property type="component" value="Unassembled WGS sequence"/>
</dbReference>
<feature type="region of interest" description="Disordered" evidence="1">
    <location>
        <begin position="28"/>
        <end position="56"/>
    </location>
</feature>
<name>Q553P0_DICDI</name>
<feature type="compositionally biased region" description="Basic and acidic residues" evidence="1">
    <location>
        <begin position="44"/>
        <end position="56"/>
    </location>
</feature>
<keyword evidence="3" id="KW-1185">Reference proteome</keyword>
<protein>
    <submittedName>
        <fullName evidence="2">Uncharacterized protein</fullName>
    </submittedName>
</protein>
<evidence type="ECO:0000256" key="1">
    <source>
        <dbReference type="SAM" id="MobiDB-lite"/>
    </source>
</evidence>